<protein>
    <recommendedName>
        <fullName evidence="3">Phage-related protein</fullName>
    </recommendedName>
</protein>
<gene>
    <name evidence="1" type="ORF">NITMOv2_2030</name>
</gene>
<proteinExistence type="predicted"/>
<organism evidence="1 2">
    <name type="scientific">Nitrospira moscoviensis</name>
    <dbReference type="NCBI Taxonomy" id="42253"/>
    <lineage>
        <taxon>Bacteria</taxon>
        <taxon>Pseudomonadati</taxon>
        <taxon>Nitrospirota</taxon>
        <taxon>Nitrospiria</taxon>
        <taxon>Nitrospirales</taxon>
        <taxon>Nitrospiraceae</taxon>
        <taxon>Nitrospira</taxon>
    </lineage>
</organism>
<evidence type="ECO:0000313" key="1">
    <source>
        <dbReference type="EMBL" id="ALA58447.1"/>
    </source>
</evidence>
<reference evidence="1 2" key="1">
    <citation type="journal article" date="2015" name="Proc. Natl. Acad. Sci. U.S.A.">
        <title>Expanded metabolic versatility of ubiquitous nitrite-oxidizing bacteria from the genus Nitrospira.</title>
        <authorList>
            <person name="Koch H."/>
            <person name="Lucker S."/>
            <person name="Albertsen M."/>
            <person name="Kitzinger K."/>
            <person name="Herbold C."/>
            <person name="Spieck E."/>
            <person name="Nielsen P.H."/>
            <person name="Wagner M."/>
            <person name="Daims H."/>
        </authorList>
    </citation>
    <scope>NUCLEOTIDE SEQUENCE [LARGE SCALE GENOMIC DNA]</scope>
    <source>
        <strain evidence="1 2">NSP M-1</strain>
    </source>
</reference>
<keyword evidence="2" id="KW-1185">Reference proteome</keyword>
<dbReference type="AlphaFoldDB" id="A0A0K2GCY5"/>
<dbReference type="OrthoDB" id="9797093at2"/>
<evidence type="ECO:0000313" key="2">
    <source>
        <dbReference type="Proteomes" id="UP000069205"/>
    </source>
</evidence>
<dbReference type="EMBL" id="CP011801">
    <property type="protein sequence ID" value="ALA58447.1"/>
    <property type="molecule type" value="Genomic_DNA"/>
</dbReference>
<dbReference type="InterPro" id="IPR009241">
    <property type="entry name" value="HigB-like"/>
</dbReference>
<evidence type="ECO:0008006" key="3">
    <source>
        <dbReference type="Google" id="ProtNLM"/>
    </source>
</evidence>
<accession>A0A0K2GCY5</accession>
<dbReference type="RefSeq" id="WP_053379614.1">
    <property type="nucleotide sequence ID" value="NZ_CP011801.1"/>
</dbReference>
<sequence length="109" mass="12716">MKRLVWLGPSLDEVRNWTDEAQRDTGYQLFKVQSGLEPSDWKPLPSVGSGVQELRIHCDHEYRVIFLAKLAEAVYVLHAFEKKTRKTPQTALDVARQRLQLLLSQRRRT</sequence>
<dbReference type="Pfam" id="PF05973">
    <property type="entry name" value="Gp49"/>
    <property type="match status" value="1"/>
</dbReference>
<name>A0A0K2GCY5_NITMO</name>
<dbReference type="Proteomes" id="UP000069205">
    <property type="component" value="Chromosome"/>
</dbReference>
<dbReference type="PATRIC" id="fig|42253.5.peg.2002"/>
<dbReference type="STRING" id="42253.NITMOv2_2030"/>
<dbReference type="KEGG" id="nmv:NITMOv2_2030"/>